<evidence type="ECO:0000313" key="2">
    <source>
        <dbReference type="EMBL" id="GGW89790.1"/>
    </source>
</evidence>
<comment type="caution">
    <text evidence="2">The sequence shown here is derived from an EMBL/GenBank/DDBJ whole genome shotgun (WGS) entry which is preliminary data.</text>
</comment>
<dbReference type="EMBL" id="BMXP01000006">
    <property type="protein sequence ID" value="GGW89790.1"/>
    <property type="molecule type" value="Genomic_DNA"/>
</dbReference>
<protein>
    <submittedName>
        <fullName evidence="2">Uncharacterized protein</fullName>
    </submittedName>
</protein>
<sequence length="167" mass="18947">MAEVLNSIPMPTLLYTAALAIYLFCVKKFTSFSFVFVAIFALNAVHLGVEYLFVSLFNTPQLASFTYYAWYLTFGLTDFIFVGMILFWSKQTNIQLEIVSKALIGIYFSLGVLQIVRLVERLTIDSELMAIIYREGIPFANIVIAILLFGYVFKTVIESVVSNFRAL</sequence>
<keyword evidence="1" id="KW-0812">Transmembrane</keyword>
<evidence type="ECO:0000313" key="3">
    <source>
        <dbReference type="Proteomes" id="UP000631300"/>
    </source>
</evidence>
<dbReference type="RefSeq" id="WP_189406908.1">
    <property type="nucleotide sequence ID" value="NZ_BMXP01000006.1"/>
</dbReference>
<reference evidence="2" key="1">
    <citation type="journal article" date="2014" name="Int. J. Syst. Evol. Microbiol.">
        <title>Complete genome sequence of Corynebacterium casei LMG S-19264T (=DSM 44701T), isolated from a smear-ripened cheese.</title>
        <authorList>
            <consortium name="US DOE Joint Genome Institute (JGI-PGF)"/>
            <person name="Walter F."/>
            <person name="Albersmeier A."/>
            <person name="Kalinowski J."/>
            <person name="Ruckert C."/>
        </authorList>
    </citation>
    <scope>NUCLEOTIDE SEQUENCE</scope>
    <source>
        <strain evidence="2">KCTC 22164</strain>
    </source>
</reference>
<feature type="transmembrane region" description="Helical" evidence="1">
    <location>
        <begin position="136"/>
        <end position="157"/>
    </location>
</feature>
<feature type="transmembrane region" description="Helical" evidence="1">
    <location>
        <begin position="65"/>
        <end position="86"/>
    </location>
</feature>
<dbReference type="AlphaFoldDB" id="A0A918MZN4"/>
<reference evidence="2" key="2">
    <citation type="submission" date="2020-09" db="EMBL/GenBank/DDBJ databases">
        <authorList>
            <person name="Sun Q."/>
            <person name="Kim S."/>
        </authorList>
    </citation>
    <scope>NUCLEOTIDE SEQUENCE</scope>
    <source>
        <strain evidence="2">KCTC 22164</strain>
    </source>
</reference>
<accession>A0A918MZN4</accession>
<proteinExistence type="predicted"/>
<keyword evidence="1" id="KW-0472">Membrane</keyword>
<name>A0A918MZN4_9ALTE</name>
<keyword evidence="3" id="KW-1185">Reference proteome</keyword>
<feature type="transmembrane region" description="Helical" evidence="1">
    <location>
        <begin position="32"/>
        <end position="53"/>
    </location>
</feature>
<evidence type="ECO:0000256" key="1">
    <source>
        <dbReference type="SAM" id="Phobius"/>
    </source>
</evidence>
<keyword evidence="1" id="KW-1133">Transmembrane helix</keyword>
<feature type="transmembrane region" description="Helical" evidence="1">
    <location>
        <begin position="6"/>
        <end position="25"/>
    </location>
</feature>
<feature type="transmembrane region" description="Helical" evidence="1">
    <location>
        <begin position="98"/>
        <end position="116"/>
    </location>
</feature>
<gene>
    <name evidence="2" type="ORF">GCM10007391_25130</name>
</gene>
<dbReference type="Proteomes" id="UP000631300">
    <property type="component" value="Unassembled WGS sequence"/>
</dbReference>
<organism evidence="2 3">
    <name type="scientific">Alteromonas halophila</name>
    <dbReference type="NCBI Taxonomy" id="516698"/>
    <lineage>
        <taxon>Bacteria</taxon>
        <taxon>Pseudomonadati</taxon>
        <taxon>Pseudomonadota</taxon>
        <taxon>Gammaproteobacteria</taxon>
        <taxon>Alteromonadales</taxon>
        <taxon>Alteromonadaceae</taxon>
        <taxon>Alteromonas/Salinimonas group</taxon>
        <taxon>Alteromonas</taxon>
    </lineage>
</organism>